<reference evidence="3 4" key="1">
    <citation type="journal article" date="2010" name="Science">
        <title>Genomic analysis of organismal complexity in the multicellular green alga Volvox carteri.</title>
        <authorList>
            <person name="Prochnik S.E."/>
            <person name="Umen J."/>
            <person name="Nedelcu A.M."/>
            <person name="Hallmann A."/>
            <person name="Miller S.M."/>
            <person name="Nishii I."/>
            <person name="Ferris P."/>
            <person name="Kuo A."/>
            <person name="Mitros T."/>
            <person name="Fritz-Laylin L.K."/>
            <person name="Hellsten U."/>
            <person name="Chapman J."/>
            <person name="Simakov O."/>
            <person name="Rensing S.A."/>
            <person name="Terry A."/>
            <person name="Pangilinan J."/>
            <person name="Kapitonov V."/>
            <person name="Jurka J."/>
            <person name="Salamov A."/>
            <person name="Shapiro H."/>
            <person name="Schmutz J."/>
            <person name="Grimwood J."/>
            <person name="Lindquist E."/>
            <person name="Lucas S."/>
            <person name="Grigoriev I.V."/>
            <person name="Schmitt R."/>
            <person name="Kirk D."/>
            <person name="Rokhsar D.S."/>
        </authorList>
    </citation>
    <scope>NUCLEOTIDE SEQUENCE [LARGE SCALE GENOMIC DNA]</scope>
    <source>
        <strain evidence="4">f. Nagariensis / Eve</strain>
    </source>
</reference>
<feature type="region of interest" description="Disordered" evidence="1">
    <location>
        <begin position="529"/>
        <end position="550"/>
    </location>
</feature>
<keyword evidence="2" id="KW-0472">Membrane</keyword>
<organism evidence="4">
    <name type="scientific">Volvox carteri f. nagariensis</name>
    <dbReference type="NCBI Taxonomy" id="3068"/>
    <lineage>
        <taxon>Eukaryota</taxon>
        <taxon>Viridiplantae</taxon>
        <taxon>Chlorophyta</taxon>
        <taxon>core chlorophytes</taxon>
        <taxon>Chlorophyceae</taxon>
        <taxon>CS clade</taxon>
        <taxon>Chlamydomonadales</taxon>
        <taxon>Volvocaceae</taxon>
        <taxon>Volvox</taxon>
    </lineage>
</organism>
<evidence type="ECO:0000313" key="3">
    <source>
        <dbReference type="EMBL" id="EFJ49297.1"/>
    </source>
</evidence>
<keyword evidence="4" id="KW-1185">Reference proteome</keyword>
<sequence>MQCRIVQEEKDDFYIRYTQTARVTDSSFQIVIAFGPSKQPTGLDEHASEFQSLFGTNAVTTPGTQHEHKRDLIANPSVVLTSAVHDPARSPVCSCVRSRVSRMCSQQHAMQTSDTRTVSGLSGAPSPPAQVSPVAEQLQQPLQPATVPLQQGTREQKSTASATATPTSYPPCICAYLGLGSSECQSAVWGVCNGMDFQDARGPAHGSPGDSPGLDLNHQVLAAGAAGAGKTGKSEDAAGAVSTSNGVLRDDGGDVICSLAATFQLNNASSILSGTALRAIYRQLRGACFPGAITAPSYCNCAVDPFSANCALSLTSLCSAGDPLCRLTLEAWEGQARATAVLRTFFSSTCSGTDSDGSGLAAAGSAEVPLQTSGNGTTSGAVVVRLELPGVNRAMFEERYRTALTSLLASAAGVPPGSVLVSSAMELPALPASLMVRPGGPNAATSPPTADPLEGRAAVGDTGLGATGSQPRGWPPGAVFGANVKTGPAAGFGLDGSQNRNVVHTGDVYGGTNSGGSGLRNVGRRRLMQQPAGAETAQGGPAISPQDGPRGRSLLVTLTIAAEKPVLTEQRLMAAFANGTWLSALHLQLGLPYAVASFTTETYIHNGAIGDGGELPDGNRTSTITPPPQSPDVSMQGQTDWGEQSSGTLTQLGNATAAAGPSSSTILAPGLLKASSSHEAAGNGGVSSDGKGFNADGVSRGKTADAPPSLFILHTVIPIVVSVVGGLLCAAAAVGLALFLRGRQRRRRSYIVSARWQEGTKDTPSSSAPGDSLFTSASQVVTVAEGKTVAARGIKLPAPRIRHSDSLKPVSDSPICDCQPSESGAVGPSCEAGGFTFPSLTPKAAAARAAKRAEFGTSPCPNEDVLPSSASLVSNRLAASGSGPGGGALSTAEDTDGEHQLPQAPDSPVLGLHPMRAQPSAILEATKTTGHGSVPLPQLRGNPLACNIMLPRWDSGLSGTSNVSHMGQMSPSCDVFAGATLDCGAGA</sequence>
<keyword evidence="2" id="KW-1133">Transmembrane helix</keyword>
<feature type="region of interest" description="Disordered" evidence="1">
    <location>
        <begin position="106"/>
        <end position="137"/>
    </location>
</feature>
<feature type="compositionally biased region" description="Polar residues" evidence="1">
    <location>
        <begin position="106"/>
        <end position="120"/>
    </location>
</feature>
<protein>
    <submittedName>
        <fullName evidence="3">Uncharacterized protein</fullName>
    </submittedName>
</protein>
<dbReference type="OrthoDB" id="10631550at2759"/>
<dbReference type="RefSeq" id="XP_002949745.1">
    <property type="nucleotide sequence ID" value="XM_002949699.1"/>
</dbReference>
<feature type="region of interest" description="Disordered" evidence="1">
    <location>
        <begin position="876"/>
        <end position="911"/>
    </location>
</feature>
<proteinExistence type="predicted"/>
<feature type="compositionally biased region" description="Polar residues" evidence="1">
    <location>
        <begin position="631"/>
        <end position="648"/>
    </location>
</feature>
<evidence type="ECO:0000313" key="4">
    <source>
        <dbReference type="Proteomes" id="UP000001058"/>
    </source>
</evidence>
<evidence type="ECO:0000256" key="1">
    <source>
        <dbReference type="SAM" id="MobiDB-lite"/>
    </source>
</evidence>
<feature type="transmembrane region" description="Helical" evidence="2">
    <location>
        <begin position="716"/>
        <end position="740"/>
    </location>
</feature>
<dbReference type="KEGG" id="vcn:VOLCADRAFT_90084"/>
<dbReference type="EMBL" id="GL378336">
    <property type="protein sequence ID" value="EFJ49297.1"/>
    <property type="molecule type" value="Genomic_DNA"/>
</dbReference>
<dbReference type="Proteomes" id="UP000001058">
    <property type="component" value="Unassembled WGS sequence"/>
</dbReference>
<gene>
    <name evidence="3" type="ORF">VOLCADRAFT_90084</name>
</gene>
<dbReference type="GeneID" id="9618916"/>
<dbReference type="InParanoid" id="D8TTF6"/>
<accession>D8TTF6</accession>
<keyword evidence="2" id="KW-0812">Transmembrane</keyword>
<name>D8TTF6_VOLCA</name>
<dbReference type="AlphaFoldDB" id="D8TTF6"/>
<evidence type="ECO:0000256" key="2">
    <source>
        <dbReference type="SAM" id="Phobius"/>
    </source>
</evidence>
<feature type="region of interest" description="Disordered" evidence="1">
    <location>
        <begin position="609"/>
        <end position="648"/>
    </location>
</feature>